<protein>
    <submittedName>
        <fullName evidence="2">SpdD-like protein</fullName>
    </submittedName>
</protein>
<dbReference type="AlphaFoldDB" id="A0A964XJM8"/>
<dbReference type="Proteomes" id="UP000598297">
    <property type="component" value="Unassembled WGS sequence"/>
</dbReference>
<keyword evidence="1" id="KW-0812">Transmembrane</keyword>
<reference evidence="2" key="1">
    <citation type="submission" date="2020-01" db="EMBL/GenBank/DDBJ databases">
        <title>Whole-genome analyses of novel actinobacteria.</title>
        <authorList>
            <person name="Sahin N."/>
        </authorList>
    </citation>
    <scope>NUCLEOTIDE SEQUENCE</scope>
    <source>
        <strain evidence="2">YC537</strain>
    </source>
</reference>
<gene>
    <name evidence="2" type="ORF">GUY60_07785</name>
</gene>
<accession>A0A964XJM8</accession>
<feature type="transmembrane region" description="Helical" evidence="1">
    <location>
        <begin position="62"/>
        <end position="91"/>
    </location>
</feature>
<evidence type="ECO:0000313" key="2">
    <source>
        <dbReference type="EMBL" id="NBE51325.1"/>
    </source>
</evidence>
<dbReference type="RefSeq" id="WP_161695206.1">
    <property type="nucleotide sequence ID" value="NZ_JAAAHS010000036.1"/>
</dbReference>
<organism evidence="2 3">
    <name type="scientific">Streptomyces boluensis</name>
    <dbReference type="NCBI Taxonomy" id="1775135"/>
    <lineage>
        <taxon>Bacteria</taxon>
        <taxon>Bacillati</taxon>
        <taxon>Actinomycetota</taxon>
        <taxon>Actinomycetes</taxon>
        <taxon>Kitasatosporales</taxon>
        <taxon>Streptomycetaceae</taxon>
        <taxon>Streptomyces</taxon>
    </lineage>
</organism>
<evidence type="ECO:0000256" key="1">
    <source>
        <dbReference type="SAM" id="Phobius"/>
    </source>
</evidence>
<dbReference type="EMBL" id="JAAAHS010000036">
    <property type="protein sequence ID" value="NBE51325.1"/>
    <property type="molecule type" value="Genomic_DNA"/>
</dbReference>
<keyword evidence="1" id="KW-1133">Transmembrane helix</keyword>
<evidence type="ECO:0000313" key="3">
    <source>
        <dbReference type="Proteomes" id="UP000598297"/>
    </source>
</evidence>
<comment type="caution">
    <text evidence="2">The sequence shown here is derived from an EMBL/GenBank/DDBJ whole genome shotgun (WGS) entry which is preliminary data.</text>
</comment>
<sequence>MLRPKIPTNLQPTARVTPPTVIEPTTVARHYPVAPATAQPNRPTVQLTPGALVTLVAGGTTAVLVLGAVLVSLLLAVAITAASTAITALVIRSLMNENTKRR</sequence>
<keyword evidence="1" id="KW-0472">Membrane</keyword>
<name>A0A964XJM8_9ACTN</name>
<keyword evidence="3" id="KW-1185">Reference proteome</keyword>
<proteinExistence type="predicted"/>